<evidence type="ECO:0000259" key="2">
    <source>
        <dbReference type="Pfam" id="PF00535"/>
    </source>
</evidence>
<dbReference type="CDD" id="cd04186">
    <property type="entry name" value="GT_2_like_c"/>
    <property type="match status" value="1"/>
</dbReference>
<dbReference type="Pfam" id="PF00535">
    <property type="entry name" value="Glycos_transf_2"/>
    <property type="match status" value="2"/>
</dbReference>
<keyword evidence="3" id="KW-0808">Transferase</keyword>
<proteinExistence type="predicted"/>
<dbReference type="GO" id="GO:0016740">
    <property type="term" value="F:transferase activity"/>
    <property type="evidence" value="ECO:0007669"/>
    <property type="project" value="UniProtKB-KW"/>
</dbReference>
<accession>A0A0P7ZZP2</accession>
<dbReference type="SMART" id="SM00028">
    <property type="entry name" value="TPR"/>
    <property type="match status" value="9"/>
</dbReference>
<name>A0A0P7ZZP2_9CYAN</name>
<evidence type="ECO:0000256" key="1">
    <source>
        <dbReference type="PROSITE-ProRule" id="PRU00339"/>
    </source>
</evidence>
<gene>
    <name evidence="3" type="ORF">HLUCCA11_07600</name>
</gene>
<dbReference type="STRING" id="1666911.HLUCCA11_07600"/>
<dbReference type="PANTHER" id="PTHR43179">
    <property type="entry name" value="RHAMNOSYLTRANSFERASE WBBL"/>
    <property type="match status" value="1"/>
</dbReference>
<evidence type="ECO:0000313" key="4">
    <source>
        <dbReference type="Proteomes" id="UP000050465"/>
    </source>
</evidence>
<feature type="domain" description="Glycosyltransferase 2-like" evidence="2">
    <location>
        <begin position="490"/>
        <end position="650"/>
    </location>
</feature>
<dbReference type="SUPFAM" id="SSF53448">
    <property type="entry name" value="Nucleotide-diphospho-sugar transferases"/>
    <property type="match status" value="2"/>
</dbReference>
<reference evidence="3 4" key="1">
    <citation type="submission" date="2015-09" db="EMBL/GenBank/DDBJ databases">
        <title>Identification and resolution of microdiversity through metagenomic sequencing of parallel consortia.</title>
        <authorList>
            <person name="Nelson W.C."/>
            <person name="Romine M.F."/>
            <person name="Lindemann S.R."/>
        </authorList>
    </citation>
    <scope>NUCLEOTIDE SEQUENCE [LARGE SCALE GENOMIC DNA]</scope>
    <source>
        <strain evidence="3">Ana</strain>
    </source>
</reference>
<dbReference type="PATRIC" id="fig|1666911.3.peg.3826"/>
<dbReference type="InterPro" id="IPR029044">
    <property type="entry name" value="Nucleotide-diphossugar_trans"/>
</dbReference>
<dbReference type="SUPFAM" id="SSF48452">
    <property type="entry name" value="TPR-like"/>
    <property type="match status" value="2"/>
</dbReference>
<comment type="caution">
    <text evidence="3">The sequence shown here is derived from an EMBL/GenBank/DDBJ whole genome shotgun (WGS) entry which is preliminary data.</text>
</comment>
<organism evidence="3 4">
    <name type="scientific">Phormidesmis priestleyi Ana</name>
    <dbReference type="NCBI Taxonomy" id="1666911"/>
    <lineage>
        <taxon>Bacteria</taxon>
        <taxon>Bacillati</taxon>
        <taxon>Cyanobacteriota</taxon>
        <taxon>Cyanophyceae</taxon>
        <taxon>Leptolyngbyales</taxon>
        <taxon>Leptolyngbyaceae</taxon>
        <taxon>Phormidesmis</taxon>
    </lineage>
</organism>
<feature type="repeat" description="TPR" evidence="1">
    <location>
        <begin position="57"/>
        <end position="90"/>
    </location>
</feature>
<dbReference type="EMBL" id="LJZR01000008">
    <property type="protein sequence ID" value="KPQ36067.1"/>
    <property type="molecule type" value="Genomic_DNA"/>
</dbReference>
<dbReference type="Pfam" id="PF13432">
    <property type="entry name" value="TPR_16"/>
    <property type="match status" value="1"/>
</dbReference>
<dbReference type="InterPro" id="IPR019734">
    <property type="entry name" value="TPR_rpt"/>
</dbReference>
<dbReference type="CDD" id="cd04184">
    <property type="entry name" value="GT2_RfbC_Mx_like"/>
    <property type="match status" value="1"/>
</dbReference>
<feature type="repeat" description="TPR" evidence="1">
    <location>
        <begin position="132"/>
        <end position="165"/>
    </location>
</feature>
<dbReference type="PROSITE" id="PS50005">
    <property type="entry name" value="TPR"/>
    <property type="match status" value="6"/>
</dbReference>
<dbReference type="PANTHER" id="PTHR43179:SF7">
    <property type="entry name" value="RHAMNOSYLTRANSFERASE WBBL"/>
    <property type="match status" value="1"/>
</dbReference>
<keyword evidence="1" id="KW-0802">TPR repeat</keyword>
<dbReference type="Gene3D" id="3.90.550.10">
    <property type="entry name" value="Spore Coat Polysaccharide Biosynthesis Protein SpsA, Chain A"/>
    <property type="match status" value="2"/>
</dbReference>
<dbReference type="InterPro" id="IPR001173">
    <property type="entry name" value="Glyco_trans_2-like"/>
</dbReference>
<protein>
    <submittedName>
        <fullName evidence="3">Putative glycosyltransferase</fullName>
    </submittedName>
</protein>
<feature type="repeat" description="TPR" evidence="1">
    <location>
        <begin position="200"/>
        <end position="233"/>
    </location>
</feature>
<dbReference type="Gene3D" id="1.25.40.10">
    <property type="entry name" value="Tetratricopeptide repeat domain"/>
    <property type="match status" value="2"/>
</dbReference>
<dbReference type="Pfam" id="PF14559">
    <property type="entry name" value="TPR_19"/>
    <property type="match status" value="1"/>
</dbReference>
<feature type="domain" description="Glycosyltransferase 2-like" evidence="2">
    <location>
        <begin position="747"/>
        <end position="926"/>
    </location>
</feature>
<feature type="repeat" description="TPR" evidence="1">
    <location>
        <begin position="389"/>
        <end position="422"/>
    </location>
</feature>
<dbReference type="InterPro" id="IPR011990">
    <property type="entry name" value="TPR-like_helical_dom_sf"/>
</dbReference>
<dbReference type="Proteomes" id="UP000050465">
    <property type="component" value="Unassembled WGS sequence"/>
</dbReference>
<feature type="repeat" description="TPR" evidence="1">
    <location>
        <begin position="320"/>
        <end position="353"/>
    </location>
</feature>
<feature type="repeat" description="TPR" evidence="1">
    <location>
        <begin position="286"/>
        <end position="319"/>
    </location>
</feature>
<sequence>MITRHKKKSDSGTVVSTNPSDYQEKIQQLLAKKEFNSALTLCHAAIDAIPDGEQPDWQVQSWLGDALLGLGRWEEAISLYRSALTIRPNTADTYRKMAIALSQLGRLGEADNSYAQFLKKEPDFKAKIANDFVAQRQAGDFFFRQNKFQAAADAYKQAIAIEPNDGWTYINLGRVLHHTGLEKAAISTLRKAIEINNQNSLAYYHLSTILLAQKEYKAAQQCCQQAIDLEPNGNLLKNLLAEINLAANSQQSKAITTITEKEPVSATSASEVVAVIETQPLRLEPFQVQYSQGQQLFAEGRFEDAHIAYRNAVKLNPDFYVAYCGLGNALFELNKFAEAALAYQQALALQPRLPHVSDKLNRAVQKQHEQQPVPIKQCLEALSKDFQSAALRVALADAFYRYSYVDDAISQYQTAIALMPANTSASVASAIQQKLEQAIARRERLHQAFYSPTVVPADYAAWVLESAPELEHLSIMPAAVCNFKYQPVISILVPTYNPPESALREMIQSVLDQIYPYWELCIADDCSTQPHVRSIIEEYARLDSRIKPVFRTQNGHISAASNSAATIATGEFISLLDHDDELTPDALYEVVSLINQHPDADMIYSDEDKRLLTGERADPYFKPDWSPDTFLSRMYVCHLGTYRRRIFERIGGFRLGFEGSQDYDLVLRFTEKTQNIFHIPKVLYHWRVIESSVTSGAEAKPYAYKAAIKALTEALVRRGEHGRIEMNPQVPGIYIPRYEIKDYKLVSIIIPTRNLGNVLDTCLRSIFEKTTYPNYEIILLDNGSDEPETLALIQRWKNRAPVRFQHILYDVPFNYSKINNYAASRATGDYFLFLNNDTEIITPGWIEGMVEQAQRSSIGAVGAKMYYEDDTLQHGGVVLGIGDAAGHSHRHAHRDDFGYVGQLIALNNYSAVTAACLMCRRDVFESVGGFEEALGVAFNDVELCIKIQNAGYRNVWLPHVELYHYESKSRGYEDTPEKIARLQREAKILRAKWGEVIDNDPCYNLNLTRAREDYSIKAVFCGDVVEVNQAVLAQGSPVLKSWLDSPQVGRFTAVTQISGWVIGKTCAVKEVEVVASGLVMGSTTDIHPRADVAAVYPNSEFSLDSGFRVQCNLLELPPDTKLDVIVTLADGSVVQIASFQIRGDKKAGGALSQHTHYRQQVKPAFGKAKAKLSTASFQEMIALQKQLVSVSDVSIRYDESQIFKSHIDSPKPCNDVKNINISGWILSVRHEVESIGIFQDETALKIVNVDVPRVDVASIYPNIIGSEQCGFHAQIEAKEIAANCSQLKVKGLLDRNWLEISTIELSRR</sequence>
<evidence type="ECO:0000313" key="3">
    <source>
        <dbReference type="EMBL" id="KPQ36067.1"/>
    </source>
</evidence>
<dbReference type="Pfam" id="PF13414">
    <property type="entry name" value="TPR_11"/>
    <property type="match status" value="2"/>
</dbReference>